<name>A0ABN7W8A6_GIGMA</name>
<evidence type="ECO:0000313" key="1">
    <source>
        <dbReference type="EMBL" id="CAG8820921.1"/>
    </source>
</evidence>
<protein>
    <submittedName>
        <fullName evidence="1">16998_t:CDS:1</fullName>
    </submittedName>
</protein>
<keyword evidence="2" id="KW-1185">Reference proteome</keyword>
<dbReference type="Proteomes" id="UP000789901">
    <property type="component" value="Unassembled WGS sequence"/>
</dbReference>
<reference evidence="1 2" key="1">
    <citation type="submission" date="2021-06" db="EMBL/GenBank/DDBJ databases">
        <authorList>
            <person name="Kallberg Y."/>
            <person name="Tangrot J."/>
            <person name="Rosling A."/>
        </authorList>
    </citation>
    <scope>NUCLEOTIDE SEQUENCE [LARGE SCALE GENOMIC DNA]</scope>
    <source>
        <strain evidence="1 2">120-4 pot B 10/14</strain>
    </source>
</reference>
<evidence type="ECO:0000313" key="2">
    <source>
        <dbReference type="Proteomes" id="UP000789901"/>
    </source>
</evidence>
<gene>
    <name evidence="1" type="ORF">GMARGA_LOCUS27700</name>
</gene>
<dbReference type="EMBL" id="CAJVQB010034266">
    <property type="protein sequence ID" value="CAG8820921.1"/>
    <property type="molecule type" value="Genomic_DNA"/>
</dbReference>
<organism evidence="1 2">
    <name type="scientific">Gigaspora margarita</name>
    <dbReference type="NCBI Taxonomy" id="4874"/>
    <lineage>
        <taxon>Eukaryota</taxon>
        <taxon>Fungi</taxon>
        <taxon>Fungi incertae sedis</taxon>
        <taxon>Mucoromycota</taxon>
        <taxon>Glomeromycotina</taxon>
        <taxon>Glomeromycetes</taxon>
        <taxon>Diversisporales</taxon>
        <taxon>Gigasporaceae</taxon>
        <taxon>Gigaspora</taxon>
    </lineage>
</organism>
<sequence length="154" mass="17745">MNPKGNIKVLEEIRNMSHMAIQQEQAIQREQRKKKAKKVHSETADLVIEFTPDEVQAITNVKKNSRLSIEDPILEIKAKTDECEITTNVGTNEETCIEMEIKEPKREVLNSKKQQQELIELSIFDIEDPIPENNHLISEMPIDKPELSTVEKNN</sequence>
<accession>A0ABN7W8A6</accession>
<comment type="caution">
    <text evidence="1">The sequence shown here is derived from an EMBL/GenBank/DDBJ whole genome shotgun (WGS) entry which is preliminary data.</text>
</comment>
<proteinExistence type="predicted"/>